<organism evidence="2 3">
    <name type="scientific">Candidatus Nephthysia bennettiae</name>
    <dbReference type="NCBI Taxonomy" id="3127016"/>
    <lineage>
        <taxon>Bacteria</taxon>
        <taxon>Bacillati</taxon>
        <taxon>Candidatus Dormiibacterota</taxon>
        <taxon>Candidatus Dormibacteria</taxon>
        <taxon>Candidatus Dormibacterales</taxon>
        <taxon>Candidatus Dormibacteraceae</taxon>
        <taxon>Candidatus Nephthysia</taxon>
    </lineage>
</organism>
<name>A0A934JY54_9BACT</name>
<comment type="caution">
    <text evidence="2">The sequence shown here is derived from an EMBL/GenBank/DDBJ whole genome shotgun (WGS) entry which is preliminary data.</text>
</comment>
<dbReference type="Proteomes" id="UP000612893">
    <property type="component" value="Unassembled WGS sequence"/>
</dbReference>
<keyword evidence="1" id="KW-1133">Transmembrane helix</keyword>
<keyword evidence="1" id="KW-0812">Transmembrane</keyword>
<dbReference type="AlphaFoldDB" id="A0A934JY54"/>
<feature type="transmembrane region" description="Helical" evidence="1">
    <location>
        <begin position="54"/>
        <end position="74"/>
    </location>
</feature>
<sequence length="152" mass="16267">MSIFRKAYSVVGAILMLQFFAQLYFIAVTVFTIVNANDNANDVYAAFKNADTFAGLHAINGDITGLTILVMLGLSFGSRYPWRTTILTGVLFVLLVIQLFLAHTGIAVVSAVHGLNALVLLGLAGYLVGNNWAFGRRGATPASEREVVSTAP</sequence>
<evidence type="ECO:0000313" key="2">
    <source>
        <dbReference type="EMBL" id="MBJ7597072.1"/>
    </source>
</evidence>
<gene>
    <name evidence="2" type="ORF">JF922_03160</name>
</gene>
<feature type="transmembrane region" description="Helical" evidence="1">
    <location>
        <begin position="115"/>
        <end position="135"/>
    </location>
</feature>
<reference evidence="2" key="1">
    <citation type="submission" date="2020-10" db="EMBL/GenBank/DDBJ databases">
        <title>Ca. Dormibacterota MAGs.</title>
        <authorList>
            <person name="Montgomery K."/>
        </authorList>
    </citation>
    <scope>NUCLEOTIDE SEQUENCE [LARGE SCALE GENOMIC DNA]</scope>
    <source>
        <strain evidence="2">SC8812_S17_10</strain>
    </source>
</reference>
<evidence type="ECO:0008006" key="4">
    <source>
        <dbReference type="Google" id="ProtNLM"/>
    </source>
</evidence>
<evidence type="ECO:0000313" key="3">
    <source>
        <dbReference type="Proteomes" id="UP000612893"/>
    </source>
</evidence>
<evidence type="ECO:0000256" key="1">
    <source>
        <dbReference type="SAM" id="Phobius"/>
    </source>
</evidence>
<dbReference type="InterPro" id="IPR046192">
    <property type="entry name" value="DUF6220"/>
</dbReference>
<dbReference type="EMBL" id="JAEKNR010000036">
    <property type="protein sequence ID" value="MBJ7597072.1"/>
    <property type="molecule type" value="Genomic_DNA"/>
</dbReference>
<feature type="transmembrane region" description="Helical" evidence="1">
    <location>
        <begin position="7"/>
        <end position="34"/>
    </location>
</feature>
<feature type="transmembrane region" description="Helical" evidence="1">
    <location>
        <begin position="86"/>
        <end position="109"/>
    </location>
</feature>
<dbReference type="RefSeq" id="WP_338199013.1">
    <property type="nucleotide sequence ID" value="NZ_JAEKNR010000036.1"/>
</dbReference>
<keyword evidence="1" id="KW-0472">Membrane</keyword>
<keyword evidence="3" id="KW-1185">Reference proteome</keyword>
<proteinExistence type="predicted"/>
<protein>
    <recommendedName>
        <fullName evidence="4">DUF4267 domain-containing protein</fullName>
    </recommendedName>
</protein>
<dbReference type="Pfam" id="PF19728">
    <property type="entry name" value="DUF6220"/>
    <property type="match status" value="1"/>
</dbReference>
<accession>A0A934JY54</accession>